<proteinExistence type="predicted"/>
<sequence length="125" mass="14084">MRAEIQWRDIEATWGLLTTDEVLEVLKIPAGETGSVDKMRKNGAILAVRRGSVFVFPGFQFVAGRVEPVIVQLIALAVEVRWSLEELVIWLCSPSGYFGGDRPINHLHPQNELLEKARDEATVEW</sequence>
<name>A0ABY7NCW9_9MICO</name>
<accession>A0ABY7NCW9</accession>
<dbReference type="Proteomes" id="UP001212421">
    <property type="component" value="Chromosome"/>
</dbReference>
<dbReference type="RefSeq" id="WP_281534455.1">
    <property type="nucleotide sequence ID" value="NZ_CP075584.1"/>
</dbReference>
<protein>
    <recommendedName>
        <fullName evidence="3">DUF2384 domain-containing protein</fullName>
    </recommendedName>
</protein>
<reference evidence="1 2" key="1">
    <citation type="submission" date="2021-05" db="EMBL/GenBank/DDBJ databases">
        <authorList>
            <person name="Kumar R."/>
            <person name="Kumar A."/>
            <person name="Mukhia S."/>
        </authorList>
    </citation>
    <scope>NUCLEOTIDE SEQUENCE [LARGE SCALE GENOMIC DNA]</scope>
    <source>
        <strain evidence="1 2">ERMR7:08</strain>
    </source>
</reference>
<evidence type="ECO:0008006" key="3">
    <source>
        <dbReference type="Google" id="ProtNLM"/>
    </source>
</evidence>
<evidence type="ECO:0000313" key="2">
    <source>
        <dbReference type="Proteomes" id="UP001212421"/>
    </source>
</evidence>
<organism evidence="1 2">
    <name type="scientific">Cryobacterium breve</name>
    <dbReference type="NCBI Taxonomy" id="1259258"/>
    <lineage>
        <taxon>Bacteria</taxon>
        <taxon>Bacillati</taxon>
        <taxon>Actinomycetota</taxon>
        <taxon>Actinomycetes</taxon>
        <taxon>Micrococcales</taxon>
        <taxon>Microbacteriaceae</taxon>
        <taxon>Cryobacterium</taxon>
    </lineage>
</organism>
<gene>
    <name evidence="1" type="ORF">KIV56_16990</name>
</gene>
<keyword evidence="2" id="KW-1185">Reference proteome</keyword>
<evidence type="ECO:0000313" key="1">
    <source>
        <dbReference type="EMBL" id="WBM79842.1"/>
    </source>
</evidence>
<dbReference type="EMBL" id="CP075584">
    <property type="protein sequence ID" value="WBM79842.1"/>
    <property type="molecule type" value="Genomic_DNA"/>
</dbReference>